<proteinExistence type="inferred from homology"/>
<keyword evidence="3 12" id="KW-0813">Transport</keyword>
<evidence type="ECO:0000256" key="8">
    <source>
        <dbReference type="ARBA" id="ARBA00023077"/>
    </source>
</evidence>
<keyword evidence="11 12" id="KW-0998">Cell outer membrane</keyword>
<evidence type="ECO:0000256" key="7">
    <source>
        <dbReference type="ARBA" id="ARBA00023065"/>
    </source>
</evidence>
<dbReference type="Gene3D" id="2.40.170.20">
    <property type="entry name" value="TonB-dependent receptor, beta-barrel domain"/>
    <property type="match status" value="1"/>
</dbReference>
<evidence type="ECO:0000256" key="15">
    <source>
        <dbReference type="SAM" id="SignalP"/>
    </source>
</evidence>
<dbReference type="Pfam" id="PF07715">
    <property type="entry name" value="Plug"/>
    <property type="match status" value="1"/>
</dbReference>
<evidence type="ECO:0000256" key="14">
    <source>
        <dbReference type="RuleBase" id="RU003357"/>
    </source>
</evidence>
<comment type="caution">
    <text evidence="18">The sequence shown here is derived from an EMBL/GenBank/DDBJ whole genome shotgun (WGS) entry which is preliminary data.</text>
</comment>
<organism evidence="18 19">
    <name type="scientific">Burkholderia gladioli</name>
    <name type="common">Pseudomonas marginata</name>
    <name type="synonym">Phytomonas marginata</name>
    <dbReference type="NCBI Taxonomy" id="28095"/>
    <lineage>
        <taxon>Bacteria</taxon>
        <taxon>Pseudomonadati</taxon>
        <taxon>Pseudomonadota</taxon>
        <taxon>Betaproteobacteria</taxon>
        <taxon>Burkholderiales</taxon>
        <taxon>Burkholderiaceae</taxon>
        <taxon>Burkholderia</taxon>
    </lineage>
</organism>
<evidence type="ECO:0000313" key="18">
    <source>
        <dbReference type="EMBL" id="KGC17297.1"/>
    </source>
</evidence>
<reference evidence="18 19" key="1">
    <citation type="submission" date="2014-04" db="EMBL/GenBank/DDBJ databases">
        <authorList>
            <person name="Bishop-Lilly K.A."/>
            <person name="Broomall S.M."/>
            <person name="Chain P.S."/>
            <person name="Chertkov O."/>
            <person name="Coyne S.R."/>
            <person name="Daligault H.E."/>
            <person name="Davenport K.W."/>
            <person name="Erkkila T."/>
            <person name="Frey K.G."/>
            <person name="Gibbons H.S."/>
            <person name="Gu W."/>
            <person name="Jaissle J."/>
            <person name="Johnson S.L."/>
            <person name="Koroleva G.I."/>
            <person name="Ladner J.T."/>
            <person name="Lo C.-C."/>
            <person name="Minogue T.D."/>
            <person name="Munk C."/>
            <person name="Palacios G.F."/>
            <person name="Redden C.L."/>
            <person name="Rosenzweig C.N."/>
            <person name="Scholz M.B."/>
            <person name="Teshima H."/>
            <person name="Xu Y."/>
        </authorList>
    </citation>
    <scope>NUCLEOTIDE SEQUENCE [LARGE SCALE GENOMIC DNA]</scope>
    <source>
        <strain evidence="19">gladioli</strain>
    </source>
</reference>
<evidence type="ECO:0000256" key="2">
    <source>
        <dbReference type="ARBA" id="ARBA00009810"/>
    </source>
</evidence>
<keyword evidence="8 13" id="KW-0798">TonB box</keyword>
<evidence type="ECO:0000256" key="12">
    <source>
        <dbReference type="PROSITE-ProRule" id="PRU01360"/>
    </source>
</evidence>
<evidence type="ECO:0000256" key="5">
    <source>
        <dbReference type="ARBA" id="ARBA00022692"/>
    </source>
</evidence>
<dbReference type="EMBL" id="JPGG01000015">
    <property type="protein sequence ID" value="KGC17297.1"/>
    <property type="molecule type" value="Genomic_DNA"/>
</dbReference>
<evidence type="ECO:0000259" key="16">
    <source>
        <dbReference type="Pfam" id="PF00593"/>
    </source>
</evidence>
<dbReference type="InterPro" id="IPR000531">
    <property type="entry name" value="Beta-barrel_TonB"/>
</dbReference>
<dbReference type="PANTHER" id="PTHR30069">
    <property type="entry name" value="TONB-DEPENDENT OUTER MEMBRANE RECEPTOR"/>
    <property type="match status" value="1"/>
</dbReference>
<feature type="chain" id="PRO_5043991412" evidence="15">
    <location>
        <begin position="23"/>
        <end position="669"/>
    </location>
</feature>
<comment type="subcellular location">
    <subcellularLocation>
        <location evidence="1 12">Cell outer membrane</location>
        <topology evidence="1 12">Multi-pass membrane protein</topology>
    </subcellularLocation>
</comment>
<evidence type="ECO:0000256" key="13">
    <source>
        <dbReference type="PROSITE-ProRule" id="PRU10143"/>
    </source>
</evidence>
<gene>
    <name evidence="18" type="ORF">DM48_4994</name>
</gene>
<feature type="signal peptide" evidence="15">
    <location>
        <begin position="1"/>
        <end position="22"/>
    </location>
</feature>
<dbReference type="InterPro" id="IPR039426">
    <property type="entry name" value="TonB-dep_rcpt-like"/>
</dbReference>
<dbReference type="Pfam" id="PF00593">
    <property type="entry name" value="TonB_dep_Rec_b-barrel"/>
    <property type="match status" value="1"/>
</dbReference>
<feature type="domain" description="TonB-dependent receptor-like beta-barrel" evidence="16">
    <location>
        <begin position="230"/>
        <end position="644"/>
    </location>
</feature>
<evidence type="ECO:0000256" key="4">
    <source>
        <dbReference type="ARBA" id="ARBA00022452"/>
    </source>
</evidence>
<dbReference type="InterPro" id="IPR010916">
    <property type="entry name" value="TonB_box_CS"/>
</dbReference>
<keyword evidence="10 18" id="KW-0675">Receptor</keyword>
<sequence length="669" mass="71455">MFTAFVRAALLAACGLPCLSLAQVAQGASRASDIAAASDASAASDATGSAAAPSVARSSDRAAVASTATASSSAASSADPAAPVALDSVVVSASRGAQKLADALPQTTLFTREDIEHSSASDLPGLLAFAPGAQIVRNGGPGSNTSLFLRGAQSNQSLLLIDGVRVDSASLGAAQLSQLTLEQIDHVEIVNGNVSSLYGSGAIGGVVQVFTRDGGNHPPRFYFSAGYGSYHTQSQQAGVSGRLDADGSTTFSLSLSRDKTDGFSAIDPVQQPGANPNANGNLNESLSASLKHRFANGWRAGLDYFQSNGENSYDNPFGQATTDLNTLYSRVQQISAHAEGKLTDWWTTHLRVSSGNDRSQSWLNGAYTDHFNTDNRQYSWQNDFTVARGQAIQAGYERLDQAFASDVYSAPQRHVNSGWLGYTGRFGNSQVQANLRRDQYSDFGGANSYYLGYGYDLGEHWKVTASYSDAFRAPTFNDLYYPDAGNPALVPERSHSIEAALQYASDALGVMRLSLFQTRYANLIQYEPDASGLVYTAQNVGRAKVQGIEGSWQGHLGKTDLHASATFQNPVDQSGDQDLLRHARRFASFSASHPFGGWRVGAEWLLSGARSDSAQTLGGYGVVNLTARYDITKAWYVSAHLDNLLDKDYQLAYGYNTPRRGAYVTIGWR</sequence>
<evidence type="ECO:0000256" key="9">
    <source>
        <dbReference type="ARBA" id="ARBA00023136"/>
    </source>
</evidence>
<keyword evidence="5 12" id="KW-0812">Transmembrane</keyword>
<dbReference type="Gene3D" id="2.170.130.10">
    <property type="entry name" value="TonB-dependent receptor, plug domain"/>
    <property type="match status" value="1"/>
</dbReference>
<dbReference type="CDD" id="cd01347">
    <property type="entry name" value="ligand_gated_channel"/>
    <property type="match status" value="1"/>
</dbReference>
<evidence type="ECO:0000313" key="19">
    <source>
        <dbReference type="Proteomes" id="UP000029590"/>
    </source>
</evidence>
<dbReference type="GO" id="GO:0015889">
    <property type="term" value="P:cobalamin transport"/>
    <property type="evidence" value="ECO:0007669"/>
    <property type="project" value="TreeGrafter"/>
</dbReference>
<keyword evidence="7" id="KW-0406">Ion transport</keyword>
<evidence type="ECO:0000256" key="6">
    <source>
        <dbReference type="ARBA" id="ARBA00022729"/>
    </source>
</evidence>
<name>A0AAW3F8B8_BURGA</name>
<dbReference type="InterPro" id="IPR036942">
    <property type="entry name" value="Beta-barrel_TonB_sf"/>
</dbReference>
<evidence type="ECO:0000256" key="1">
    <source>
        <dbReference type="ARBA" id="ARBA00004571"/>
    </source>
</evidence>
<keyword evidence="6 15" id="KW-0732">Signal</keyword>
<dbReference type="SUPFAM" id="SSF56935">
    <property type="entry name" value="Porins"/>
    <property type="match status" value="1"/>
</dbReference>
<dbReference type="AlphaFoldDB" id="A0AAW3F8B8"/>
<dbReference type="KEGG" id="bgo:BM43_650"/>
<evidence type="ECO:0000259" key="17">
    <source>
        <dbReference type="Pfam" id="PF07715"/>
    </source>
</evidence>
<feature type="short sequence motif" description="TonB box" evidence="13">
    <location>
        <begin position="88"/>
        <end position="94"/>
    </location>
</feature>
<evidence type="ECO:0000256" key="3">
    <source>
        <dbReference type="ARBA" id="ARBA00022448"/>
    </source>
</evidence>
<dbReference type="InterPro" id="IPR037066">
    <property type="entry name" value="Plug_dom_sf"/>
</dbReference>
<dbReference type="Proteomes" id="UP000029590">
    <property type="component" value="Unassembled WGS sequence"/>
</dbReference>
<keyword evidence="4 12" id="KW-1134">Transmembrane beta strand</keyword>
<dbReference type="PROSITE" id="PS00430">
    <property type="entry name" value="TONB_DEPENDENT_REC_1"/>
    <property type="match status" value="1"/>
</dbReference>
<evidence type="ECO:0000256" key="11">
    <source>
        <dbReference type="ARBA" id="ARBA00023237"/>
    </source>
</evidence>
<dbReference type="PROSITE" id="PS52016">
    <property type="entry name" value="TONB_DEPENDENT_REC_3"/>
    <property type="match status" value="1"/>
</dbReference>
<dbReference type="InterPro" id="IPR012910">
    <property type="entry name" value="Plug_dom"/>
</dbReference>
<dbReference type="RefSeq" id="WP_036049551.1">
    <property type="nucleotide sequence ID" value="NZ_CADEVY010000003.1"/>
</dbReference>
<comment type="similarity">
    <text evidence="2 12 14">Belongs to the TonB-dependent receptor family.</text>
</comment>
<feature type="domain" description="TonB-dependent receptor plug" evidence="17">
    <location>
        <begin position="106"/>
        <end position="206"/>
    </location>
</feature>
<protein>
    <submittedName>
        <fullName evidence="18">TonB dependent receptor family protein</fullName>
    </submittedName>
</protein>
<dbReference type="GO" id="GO:0009279">
    <property type="term" value="C:cell outer membrane"/>
    <property type="evidence" value="ECO:0007669"/>
    <property type="project" value="UniProtKB-SubCell"/>
</dbReference>
<dbReference type="PANTHER" id="PTHR30069:SF53">
    <property type="entry name" value="COLICIN I RECEPTOR-RELATED"/>
    <property type="match status" value="1"/>
</dbReference>
<accession>A0AAW3F8B8</accession>
<dbReference type="GO" id="GO:0006811">
    <property type="term" value="P:monoatomic ion transport"/>
    <property type="evidence" value="ECO:0007669"/>
    <property type="project" value="UniProtKB-KW"/>
</dbReference>
<evidence type="ECO:0000256" key="10">
    <source>
        <dbReference type="ARBA" id="ARBA00023170"/>
    </source>
</evidence>
<keyword evidence="9 12" id="KW-0472">Membrane</keyword>